<keyword evidence="2" id="KW-1185">Reference proteome</keyword>
<protein>
    <recommendedName>
        <fullName evidence="3">HPt domain-containing protein</fullName>
    </recommendedName>
</protein>
<name>A0ABS9V644_9BACT</name>
<dbReference type="InterPro" id="IPR036641">
    <property type="entry name" value="HPT_dom_sf"/>
</dbReference>
<sequence length="117" mass="13899">MYNIPPINLERIEEMADGDSDFRYELIVAIHTSLTELKEKYLEGAENENSEAIHHIRHKVKPTMSLFEIERLRKSIQDGKEIIEEKGFKAEFLEHLEEFLDAWQEVFDFVSKEMNKK</sequence>
<accession>A0ABS9V644</accession>
<evidence type="ECO:0008006" key="3">
    <source>
        <dbReference type="Google" id="ProtNLM"/>
    </source>
</evidence>
<dbReference type="Gene3D" id="1.20.120.160">
    <property type="entry name" value="HPT domain"/>
    <property type="match status" value="1"/>
</dbReference>
<reference evidence="1" key="1">
    <citation type="submission" date="2022-03" db="EMBL/GenBank/DDBJ databases">
        <title>De novo assembled genomes of Belliella spp. (Cyclobacteriaceae) strains.</title>
        <authorList>
            <person name="Szabo A."/>
            <person name="Korponai K."/>
            <person name="Felfoldi T."/>
        </authorList>
    </citation>
    <scope>NUCLEOTIDE SEQUENCE</scope>
    <source>
        <strain evidence="1">DSM 111903</strain>
    </source>
</reference>
<evidence type="ECO:0000313" key="2">
    <source>
        <dbReference type="Proteomes" id="UP001165430"/>
    </source>
</evidence>
<dbReference type="EMBL" id="JAKZGO010000001">
    <property type="protein sequence ID" value="MCH7411888.1"/>
    <property type="molecule type" value="Genomic_DNA"/>
</dbReference>
<dbReference type="Proteomes" id="UP001165430">
    <property type="component" value="Unassembled WGS sequence"/>
</dbReference>
<dbReference type="SUPFAM" id="SSF47226">
    <property type="entry name" value="Histidine-containing phosphotransfer domain, HPT domain"/>
    <property type="match status" value="1"/>
</dbReference>
<evidence type="ECO:0000313" key="1">
    <source>
        <dbReference type="EMBL" id="MCH7411888.1"/>
    </source>
</evidence>
<organism evidence="1 2">
    <name type="scientific">Belliella alkalica</name>
    <dbReference type="NCBI Taxonomy" id="1730871"/>
    <lineage>
        <taxon>Bacteria</taxon>
        <taxon>Pseudomonadati</taxon>
        <taxon>Bacteroidota</taxon>
        <taxon>Cytophagia</taxon>
        <taxon>Cytophagales</taxon>
        <taxon>Cyclobacteriaceae</taxon>
        <taxon>Belliella</taxon>
    </lineage>
</organism>
<dbReference type="RefSeq" id="WP_241409241.1">
    <property type="nucleotide sequence ID" value="NZ_JAKZGO010000001.1"/>
</dbReference>
<comment type="caution">
    <text evidence="1">The sequence shown here is derived from an EMBL/GenBank/DDBJ whole genome shotgun (WGS) entry which is preliminary data.</text>
</comment>
<gene>
    <name evidence="1" type="ORF">MM213_00195</name>
</gene>
<proteinExistence type="predicted"/>